<comment type="function">
    <text evidence="6">Endoribonuclease that catalyzes the hydrolysis of histone-coding pre-mRNA 3'-end. Involved in histone pre-mRNA processing during the S-phase of the cell cycle, which is required for entering/progressing through S-phase. Cleaves histone pre-mRNA at a major and a minor cleavage site after the 5'-ACCCA-3' and the 5'-ACCCACA-3' sequence, respectively, and located downstream of the stem-loop. May require the presence of the HDE element located at the histone pre-RNA 3'-end to avoid non-specific cleavage.</text>
</comment>
<evidence type="ECO:0000259" key="7">
    <source>
        <dbReference type="SMART" id="SM00849"/>
    </source>
</evidence>
<name>A0A0G0C0C8_UNCC3</name>
<evidence type="ECO:0000256" key="4">
    <source>
        <dbReference type="ARBA" id="ARBA00032988"/>
    </source>
</evidence>
<evidence type="ECO:0000313" key="8">
    <source>
        <dbReference type="EMBL" id="KKP69576.1"/>
    </source>
</evidence>
<dbReference type="Pfam" id="PF00753">
    <property type="entry name" value="Lactamase_B"/>
    <property type="match status" value="1"/>
</dbReference>
<evidence type="ECO:0000256" key="2">
    <source>
        <dbReference type="ARBA" id="ARBA00011738"/>
    </source>
</evidence>
<comment type="subcellular location">
    <subcellularLocation>
        <location evidence="1">Cytoplasm</location>
        <location evidence="1">Cytosol</location>
    </subcellularLocation>
</comment>
<gene>
    <name evidence="8" type="ORF">UR67_C0005G0065</name>
</gene>
<comment type="caution">
    <text evidence="8">The sequence shown here is derived from an EMBL/GenBank/DDBJ whole genome shotgun (WGS) entry which is preliminary data.</text>
</comment>
<dbReference type="Proteomes" id="UP000034581">
    <property type="component" value="Unassembled WGS sequence"/>
</dbReference>
<dbReference type="InterPro" id="IPR036866">
    <property type="entry name" value="RibonucZ/Hydroxyglut_hydro"/>
</dbReference>
<dbReference type="Gene3D" id="3.60.15.10">
    <property type="entry name" value="Ribonuclease Z/Hydroxyacylglutathione hydrolase-like"/>
    <property type="match status" value="1"/>
</dbReference>
<accession>A0A0G0C0C8</accession>
<dbReference type="SUPFAM" id="SSF56281">
    <property type="entry name" value="Metallo-hydrolase/oxidoreductase"/>
    <property type="match status" value="1"/>
</dbReference>
<feature type="domain" description="Metallo-beta-lactamase" evidence="7">
    <location>
        <begin position="24"/>
        <end position="189"/>
    </location>
</feature>
<reference evidence="8 9" key="1">
    <citation type="journal article" date="2015" name="Nature">
        <title>rRNA introns, odd ribosomes, and small enigmatic genomes across a large radiation of phyla.</title>
        <authorList>
            <person name="Brown C.T."/>
            <person name="Hug L.A."/>
            <person name="Thomas B.C."/>
            <person name="Sharon I."/>
            <person name="Castelle C.J."/>
            <person name="Singh A."/>
            <person name="Wilkins M.J."/>
            <person name="Williams K.H."/>
            <person name="Banfield J.F."/>
        </authorList>
    </citation>
    <scope>NUCLEOTIDE SEQUENCE [LARGE SCALE GENOMIC DNA]</scope>
</reference>
<dbReference type="STRING" id="1618350.UR67_C0005G0065"/>
<organism evidence="8 9">
    <name type="scientific">candidate division CPR3 bacterium GW2011_GWF2_35_18</name>
    <dbReference type="NCBI Taxonomy" id="1618350"/>
    <lineage>
        <taxon>Bacteria</taxon>
        <taxon>Bacteria division CPR3</taxon>
    </lineage>
</organism>
<dbReference type="GO" id="GO:0005829">
    <property type="term" value="C:cytosol"/>
    <property type="evidence" value="ECO:0007669"/>
    <property type="project" value="UniProtKB-SubCell"/>
</dbReference>
<dbReference type="PANTHER" id="PTHR23200:SF48">
    <property type="entry name" value="METALLO-BETA-LACTAMASE DOMAIN-CONTAINING PROTEIN 1"/>
    <property type="match status" value="1"/>
</dbReference>
<evidence type="ECO:0000256" key="6">
    <source>
        <dbReference type="ARBA" id="ARBA00045869"/>
    </source>
</evidence>
<evidence type="ECO:0000256" key="5">
    <source>
        <dbReference type="ARBA" id="ARBA00044690"/>
    </source>
</evidence>
<dbReference type="InterPro" id="IPR039344">
    <property type="entry name" value="MBLAC1"/>
</dbReference>
<sequence length="200" mass="23066">MAKISVLIEGYVNLKEKNEIFEHNCTVVLIETKGKKIIFDPGLDRSALLKSLEKHELKVEDITHVFLSHNHIDHCLLMGIFPKAKVCTSVHFYNSNGYGKMIPEVLGDEVEIVHTPGHLQNHYSLLVNNEEKQKVLIAGDLWWWAINEEQKVDYKSLINKDDYFGKDLNQTKKIREKIIKKVDVVIPGHGKSFKINHKEK</sequence>
<dbReference type="PANTHER" id="PTHR23200">
    <property type="entry name" value="METALLO-BETA-LACTAMASE DOMAIN-CONTAINING PROTEIN 1"/>
    <property type="match status" value="1"/>
</dbReference>
<dbReference type="CDD" id="cd07711">
    <property type="entry name" value="MBLAC1-like_MBL-fold"/>
    <property type="match status" value="1"/>
</dbReference>
<dbReference type="SMART" id="SM00849">
    <property type="entry name" value="Lactamase_B"/>
    <property type="match status" value="1"/>
</dbReference>
<evidence type="ECO:0000313" key="9">
    <source>
        <dbReference type="Proteomes" id="UP000034581"/>
    </source>
</evidence>
<evidence type="ECO:0000256" key="1">
    <source>
        <dbReference type="ARBA" id="ARBA00004514"/>
    </source>
</evidence>
<dbReference type="InterPro" id="IPR001279">
    <property type="entry name" value="Metallo-B-lactamas"/>
</dbReference>
<evidence type="ECO:0000256" key="3">
    <source>
        <dbReference type="ARBA" id="ARBA00014856"/>
    </source>
</evidence>
<comment type="catalytic activity">
    <reaction evidence="5">
        <text>a ribonucleotidyl-ribonucleotide-RNA + H2O = a 3'-end ribonucleotide-RNA + a 5'-end 5'-phospho-ribonucleoside-RNA + H(+)</text>
        <dbReference type="Rhea" id="RHEA:68096"/>
        <dbReference type="Rhea" id="RHEA-COMP:15179"/>
        <dbReference type="Rhea" id="RHEA-COMP:17355"/>
        <dbReference type="Rhea" id="RHEA-COMP:17428"/>
        <dbReference type="ChEBI" id="CHEBI:15377"/>
        <dbReference type="ChEBI" id="CHEBI:15378"/>
        <dbReference type="ChEBI" id="CHEBI:74896"/>
        <dbReference type="ChEBI" id="CHEBI:138282"/>
        <dbReference type="ChEBI" id="CHEBI:173118"/>
    </reaction>
    <physiologicalReaction direction="left-to-right" evidence="5">
        <dbReference type="Rhea" id="RHEA:68097"/>
    </physiologicalReaction>
</comment>
<protein>
    <recommendedName>
        <fullName evidence="3">Metallo-beta-lactamase domain-containing protein 1</fullName>
    </recommendedName>
    <alternativeName>
        <fullName evidence="4">Endoribonuclease MBLAC1</fullName>
    </alternativeName>
</protein>
<proteinExistence type="predicted"/>
<dbReference type="EMBL" id="LBQB01000005">
    <property type="protein sequence ID" value="KKP69576.1"/>
    <property type="molecule type" value="Genomic_DNA"/>
</dbReference>
<comment type="subunit">
    <text evidence="2">Homodimer.</text>
</comment>
<dbReference type="PATRIC" id="fig|1618350.3.peg.802"/>
<dbReference type="AlphaFoldDB" id="A0A0G0C0C8"/>